<dbReference type="PANTHER" id="PTHR36836:SF1">
    <property type="entry name" value="COLANIC ACID BIOSYNTHESIS PROTEIN WCAK"/>
    <property type="match status" value="1"/>
</dbReference>
<name>A0A9D2WR26_9FIRM</name>
<dbReference type="InterPro" id="IPR019896">
    <property type="entry name" value="Polysacch_pyruvyl_Trfase_CsaB"/>
</dbReference>
<reference evidence="2" key="1">
    <citation type="submission" date="2016-02" db="EMBL/GenBank/DDBJ databases">
        <title>Draft Genome Sequence of Sporotomaculum syntrophicum Strain FB, a Syntrophic Benzoate Degrader.</title>
        <authorList>
            <person name="Nobu M.K."/>
            <person name="Narihiro T."/>
            <person name="Qiu Y.-L."/>
            <person name="Ohashi A."/>
            <person name="Liu W.-T."/>
            <person name="Yuji S."/>
        </authorList>
    </citation>
    <scope>NUCLEOTIDE SEQUENCE</scope>
    <source>
        <strain evidence="2">FB</strain>
    </source>
</reference>
<dbReference type="OrthoDB" id="3199616at2"/>
<dbReference type="PANTHER" id="PTHR36836">
    <property type="entry name" value="COLANIC ACID BIOSYNTHESIS PROTEIN WCAK"/>
    <property type="match status" value="1"/>
</dbReference>
<dbReference type="Proteomes" id="UP000798488">
    <property type="component" value="Unassembled WGS sequence"/>
</dbReference>
<evidence type="ECO:0000313" key="3">
    <source>
        <dbReference type="Proteomes" id="UP000798488"/>
    </source>
</evidence>
<sequence>MGHRIVISGYYGFDNLGDEAVLFSMLQSLRREIPGLEITVLSNNPAITAREYGVEAVNRWSMRQVADALLRSELLICGGGSLLQDVTGGKSLFYYLGIIWLARMLRRPVMYYAQGIGPVNTPTGRRLVGITTQGVQAITVRDGESLKDLRAMGVQRTVEVTADPVLGLHPGDINLAEGAGILARHGIIPGSPLVGIAVRPIPGRSTWETRLVQVCDNLARAGMQVVFIPMQIPADLILSKRLGAAMLDPYVIIEEKLNVSQMLALVGNLDLLVGMRLHALIFAAVNGVPPLGIVYDPKVERFLNRLGIPHAGQPGDVRSDDLTRMAQNFLASRKELREQISRRVLDLRSTSEQTARIAHQILKGRS</sequence>
<dbReference type="Pfam" id="PF04230">
    <property type="entry name" value="PS_pyruv_trans"/>
    <property type="match status" value="1"/>
</dbReference>
<evidence type="ECO:0000259" key="1">
    <source>
        <dbReference type="Pfam" id="PF04230"/>
    </source>
</evidence>
<dbReference type="NCBIfam" id="TIGR03609">
    <property type="entry name" value="S_layer_CsaB"/>
    <property type="match status" value="1"/>
</dbReference>
<organism evidence="2 3">
    <name type="scientific">Sporotomaculum syntrophicum</name>
    <dbReference type="NCBI Taxonomy" id="182264"/>
    <lineage>
        <taxon>Bacteria</taxon>
        <taxon>Bacillati</taxon>
        <taxon>Bacillota</taxon>
        <taxon>Clostridia</taxon>
        <taxon>Eubacteriales</taxon>
        <taxon>Desulfallaceae</taxon>
        <taxon>Sporotomaculum</taxon>
    </lineage>
</organism>
<dbReference type="RefSeq" id="WP_161821210.1">
    <property type="nucleotide sequence ID" value="NZ_LSRS01000002.1"/>
</dbReference>
<feature type="domain" description="Polysaccharide pyruvyl transferase" evidence="1">
    <location>
        <begin position="15"/>
        <end position="297"/>
    </location>
</feature>
<protein>
    <submittedName>
        <fullName evidence="2">Colanic acid biosynthesis protein</fullName>
    </submittedName>
</protein>
<dbReference type="Gene3D" id="3.40.50.2000">
    <property type="entry name" value="Glycogen Phosphorylase B"/>
    <property type="match status" value="1"/>
</dbReference>
<comment type="caution">
    <text evidence="2">The sequence shown here is derived from an EMBL/GenBank/DDBJ whole genome shotgun (WGS) entry which is preliminary data.</text>
</comment>
<evidence type="ECO:0000313" key="2">
    <source>
        <dbReference type="EMBL" id="KAF1086072.1"/>
    </source>
</evidence>
<dbReference type="SUPFAM" id="SSF53756">
    <property type="entry name" value="UDP-Glycosyltransferase/glycogen phosphorylase"/>
    <property type="match status" value="1"/>
</dbReference>
<dbReference type="InterPro" id="IPR007345">
    <property type="entry name" value="Polysacch_pyruvyl_Trfase"/>
</dbReference>
<gene>
    <name evidence="2" type="ORF">SPSYN_00810</name>
</gene>
<dbReference type="EMBL" id="LSRS01000002">
    <property type="protein sequence ID" value="KAF1086072.1"/>
    <property type="molecule type" value="Genomic_DNA"/>
</dbReference>
<keyword evidence="3" id="KW-1185">Reference proteome</keyword>
<accession>A0A9D2WR26</accession>
<proteinExistence type="predicted"/>
<dbReference type="AlphaFoldDB" id="A0A9D2WR26"/>